<reference evidence="1" key="1">
    <citation type="submission" date="2021-11" db="EMBL/GenBank/DDBJ databases">
        <authorList>
            <person name="Rodrigo-Torres L."/>
            <person name="Arahal R. D."/>
            <person name="Lucena T."/>
        </authorList>
    </citation>
    <scope>NUCLEOTIDE SEQUENCE</scope>
    <source>
        <strain evidence="1">CECT 7928</strain>
    </source>
</reference>
<dbReference type="RefSeq" id="WP_237360277.1">
    <property type="nucleotide sequence ID" value="NZ_CAKLDM010000001.1"/>
</dbReference>
<sequence length="79" mass="8799">MRRKIVLVGLVVGVVGVLGFLGYRYTLNHQALLHSIAANMSSERLDYVSCKSNIAYLPEYQSLCYEPLKEAAQHSTRVG</sequence>
<organism evidence="1 2">
    <name type="scientific">Vibrio marisflavi CECT 7928</name>
    <dbReference type="NCBI Taxonomy" id="634439"/>
    <lineage>
        <taxon>Bacteria</taxon>
        <taxon>Pseudomonadati</taxon>
        <taxon>Pseudomonadota</taxon>
        <taxon>Gammaproteobacteria</taxon>
        <taxon>Vibrionales</taxon>
        <taxon>Vibrionaceae</taxon>
        <taxon>Vibrio</taxon>
    </lineage>
</organism>
<evidence type="ECO:0000313" key="1">
    <source>
        <dbReference type="EMBL" id="CAH0537066.1"/>
    </source>
</evidence>
<dbReference type="Proteomes" id="UP000838748">
    <property type="component" value="Unassembled WGS sequence"/>
</dbReference>
<keyword evidence="2" id="KW-1185">Reference proteome</keyword>
<name>A0ABM9A0N9_9VIBR</name>
<evidence type="ECO:0000313" key="2">
    <source>
        <dbReference type="Proteomes" id="UP000838748"/>
    </source>
</evidence>
<accession>A0ABM9A0N9</accession>
<proteinExistence type="predicted"/>
<gene>
    <name evidence="1" type="ORF">VMF7928_00902</name>
</gene>
<comment type="caution">
    <text evidence="1">The sequence shown here is derived from an EMBL/GenBank/DDBJ whole genome shotgun (WGS) entry which is preliminary data.</text>
</comment>
<dbReference type="EMBL" id="CAKLDM010000001">
    <property type="protein sequence ID" value="CAH0537066.1"/>
    <property type="molecule type" value="Genomic_DNA"/>
</dbReference>
<protein>
    <submittedName>
        <fullName evidence="1">Uncharacterized protein</fullName>
    </submittedName>
</protein>